<evidence type="ECO:0000256" key="5">
    <source>
        <dbReference type="SAM" id="Coils"/>
    </source>
</evidence>
<evidence type="ECO:0000313" key="9">
    <source>
        <dbReference type="Proteomes" id="UP000316426"/>
    </source>
</evidence>
<feature type="transmembrane region" description="Helical" evidence="6">
    <location>
        <begin position="119"/>
        <end position="136"/>
    </location>
</feature>
<gene>
    <name evidence="8" type="ORF">Spa11_46310</name>
</gene>
<feature type="transmembrane region" description="Helical" evidence="6">
    <location>
        <begin position="12"/>
        <end position="32"/>
    </location>
</feature>
<evidence type="ECO:0000256" key="2">
    <source>
        <dbReference type="ARBA" id="ARBA00022692"/>
    </source>
</evidence>
<evidence type="ECO:0000256" key="4">
    <source>
        <dbReference type="ARBA" id="ARBA00023136"/>
    </source>
</evidence>
<keyword evidence="3 6" id="KW-1133">Transmembrane helix</keyword>
<dbReference type="Gene3D" id="1.20.1540.10">
    <property type="entry name" value="Rhomboid-like"/>
    <property type="match status" value="1"/>
</dbReference>
<dbReference type="EMBL" id="CP036349">
    <property type="protein sequence ID" value="QDV76401.1"/>
    <property type="molecule type" value="Genomic_DNA"/>
</dbReference>
<dbReference type="AlphaFoldDB" id="A0A518KF26"/>
<keyword evidence="9" id="KW-1185">Reference proteome</keyword>
<proteinExistence type="predicted"/>
<keyword evidence="5" id="KW-0175">Coiled coil</keyword>
<feature type="transmembrane region" description="Helical" evidence="6">
    <location>
        <begin position="143"/>
        <end position="168"/>
    </location>
</feature>
<keyword evidence="2 6" id="KW-0812">Transmembrane</keyword>
<evidence type="ECO:0000256" key="3">
    <source>
        <dbReference type="ARBA" id="ARBA00022989"/>
    </source>
</evidence>
<dbReference type="Proteomes" id="UP000316426">
    <property type="component" value="Chromosome"/>
</dbReference>
<evidence type="ECO:0000256" key="6">
    <source>
        <dbReference type="SAM" id="Phobius"/>
    </source>
</evidence>
<dbReference type="PANTHER" id="PTHR43066:SF5">
    <property type="entry name" value="RHOMBOID-LIKE PROTEIN 11, CHLOROPLASTIC-RELATED"/>
    <property type="match status" value="1"/>
</dbReference>
<evidence type="ECO:0000313" key="8">
    <source>
        <dbReference type="EMBL" id="QDV76401.1"/>
    </source>
</evidence>
<name>A0A518KF26_9BACT</name>
<comment type="subcellular location">
    <subcellularLocation>
        <location evidence="1">Membrane</location>
        <topology evidence="1">Multi-pass membrane protein</topology>
    </subcellularLocation>
</comment>
<sequence>MFFPFSTDAPVYYWPYATVGLIIANVLAFLAVDIGQLSLDPWILQYGQGLHPEQWILSPFMHAGWGHLIGNMIFLWVFGLVVEGKLGPAKFLPIYLLTATAQSALEQAVMLGATGGGSLGASSAIYGLMAIAAVWAPENSIQFFYWIAFYMGVTDIPILGVAALYVGLDLAIAGLWTGLLGQGITSGVLHLMGAVVGLPLGVFLLKRGVVDCEGWDFFSRYFGDDKPKTKAKSKAAIAKENAAQEAAAAERAAKDAKRQSDSLQAARQQIGVYLQASNPVAAATLYQKLRGGGLRLEPAALHQIAKGLQAAGHWRELAPILSELIEAAPQAADPLRVTLAHVCVTKLERPGRALELLANVNAERLTDKQRSAAKGVLKAARAMQSEGVVELDDGGW</sequence>
<evidence type="ECO:0000256" key="1">
    <source>
        <dbReference type="ARBA" id="ARBA00004141"/>
    </source>
</evidence>
<dbReference type="GO" id="GO:0004252">
    <property type="term" value="F:serine-type endopeptidase activity"/>
    <property type="evidence" value="ECO:0007669"/>
    <property type="project" value="InterPro"/>
</dbReference>
<feature type="transmembrane region" description="Helical" evidence="6">
    <location>
        <begin position="64"/>
        <end position="82"/>
    </location>
</feature>
<dbReference type="InterPro" id="IPR035952">
    <property type="entry name" value="Rhomboid-like_sf"/>
</dbReference>
<feature type="coiled-coil region" evidence="5">
    <location>
        <begin position="239"/>
        <end position="269"/>
    </location>
</feature>
<dbReference type="PANTHER" id="PTHR43066">
    <property type="entry name" value="RHOMBOID-RELATED PROTEIN"/>
    <property type="match status" value="1"/>
</dbReference>
<dbReference type="SUPFAM" id="SSF144091">
    <property type="entry name" value="Rhomboid-like"/>
    <property type="match status" value="1"/>
</dbReference>
<feature type="domain" description="Peptidase S54 rhomboid" evidence="7">
    <location>
        <begin position="54"/>
        <end position="206"/>
    </location>
</feature>
<dbReference type="GO" id="GO:0016020">
    <property type="term" value="C:membrane"/>
    <property type="evidence" value="ECO:0007669"/>
    <property type="project" value="UniProtKB-SubCell"/>
</dbReference>
<dbReference type="RefSeq" id="WP_145116837.1">
    <property type="nucleotide sequence ID" value="NZ_CP036349.1"/>
</dbReference>
<protein>
    <submittedName>
        <fullName evidence="8">Rhomboid family protein</fullName>
    </submittedName>
</protein>
<organism evidence="8 9">
    <name type="scientific">Botrimarina mediterranea</name>
    <dbReference type="NCBI Taxonomy" id="2528022"/>
    <lineage>
        <taxon>Bacteria</taxon>
        <taxon>Pseudomonadati</taxon>
        <taxon>Planctomycetota</taxon>
        <taxon>Planctomycetia</taxon>
        <taxon>Pirellulales</taxon>
        <taxon>Lacipirellulaceae</taxon>
        <taxon>Botrimarina</taxon>
    </lineage>
</organism>
<keyword evidence="4 6" id="KW-0472">Membrane</keyword>
<reference evidence="8 9" key="1">
    <citation type="submission" date="2019-02" db="EMBL/GenBank/DDBJ databases">
        <title>Deep-cultivation of Planctomycetes and their phenomic and genomic characterization uncovers novel biology.</title>
        <authorList>
            <person name="Wiegand S."/>
            <person name="Jogler M."/>
            <person name="Boedeker C."/>
            <person name="Pinto D."/>
            <person name="Vollmers J."/>
            <person name="Rivas-Marin E."/>
            <person name="Kohn T."/>
            <person name="Peeters S.H."/>
            <person name="Heuer A."/>
            <person name="Rast P."/>
            <person name="Oberbeckmann S."/>
            <person name="Bunk B."/>
            <person name="Jeske O."/>
            <person name="Meyerdierks A."/>
            <person name="Storesund J.E."/>
            <person name="Kallscheuer N."/>
            <person name="Luecker S."/>
            <person name="Lage O.M."/>
            <person name="Pohl T."/>
            <person name="Merkel B.J."/>
            <person name="Hornburger P."/>
            <person name="Mueller R.-W."/>
            <person name="Bruemmer F."/>
            <person name="Labrenz M."/>
            <person name="Spormann A.M."/>
            <person name="Op den Camp H."/>
            <person name="Overmann J."/>
            <person name="Amann R."/>
            <person name="Jetten M.S.M."/>
            <person name="Mascher T."/>
            <person name="Medema M.H."/>
            <person name="Devos D.P."/>
            <person name="Kaster A.-K."/>
            <person name="Ovreas L."/>
            <person name="Rohde M."/>
            <person name="Galperin M.Y."/>
            <person name="Jogler C."/>
        </authorList>
    </citation>
    <scope>NUCLEOTIDE SEQUENCE [LARGE SCALE GENOMIC DNA]</scope>
    <source>
        <strain evidence="8 9">Spa11</strain>
    </source>
</reference>
<dbReference type="InterPro" id="IPR022764">
    <property type="entry name" value="Peptidase_S54_rhomboid_dom"/>
</dbReference>
<dbReference type="Pfam" id="PF01694">
    <property type="entry name" value="Rhomboid"/>
    <property type="match status" value="1"/>
</dbReference>
<evidence type="ECO:0000259" key="7">
    <source>
        <dbReference type="Pfam" id="PF01694"/>
    </source>
</evidence>
<dbReference type="KEGG" id="bmei:Spa11_46310"/>
<accession>A0A518KF26</accession>